<dbReference type="AlphaFoldDB" id="A0A6J5VJT4"/>
<gene>
    <name evidence="1" type="ORF">CURHAP_LOCUS47941</name>
</gene>
<accession>A0A6J5VJT4</accession>
<organism evidence="1 2">
    <name type="scientific">Prunus armeniaca</name>
    <name type="common">Apricot</name>
    <name type="synonym">Armeniaca vulgaris</name>
    <dbReference type="NCBI Taxonomy" id="36596"/>
    <lineage>
        <taxon>Eukaryota</taxon>
        <taxon>Viridiplantae</taxon>
        <taxon>Streptophyta</taxon>
        <taxon>Embryophyta</taxon>
        <taxon>Tracheophyta</taxon>
        <taxon>Spermatophyta</taxon>
        <taxon>Magnoliopsida</taxon>
        <taxon>eudicotyledons</taxon>
        <taxon>Gunneridae</taxon>
        <taxon>Pentapetalae</taxon>
        <taxon>rosids</taxon>
        <taxon>fabids</taxon>
        <taxon>Rosales</taxon>
        <taxon>Rosaceae</taxon>
        <taxon>Amygdaloideae</taxon>
        <taxon>Amygdaleae</taxon>
        <taxon>Prunus</taxon>
    </lineage>
</organism>
<dbReference type="Proteomes" id="UP000507222">
    <property type="component" value="Unassembled WGS sequence"/>
</dbReference>
<sequence>MSGSALIGSVARLMMGWIRNRGGGGFSRTLSSLNGYFSPFLSSPLLRICMGSRTLSNLPFGKLSFQSFFFFNTQTRDLTLVLTMVEPGISLLPFTMVYWSGWPRLGS</sequence>
<dbReference type="EMBL" id="CAEKDK010000008">
    <property type="protein sequence ID" value="CAB4289349.1"/>
    <property type="molecule type" value="Genomic_DNA"/>
</dbReference>
<name>A0A6J5VJT4_PRUAR</name>
<reference evidence="1 2" key="1">
    <citation type="submission" date="2020-05" db="EMBL/GenBank/DDBJ databases">
        <authorList>
            <person name="Campoy J."/>
            <person name="Schneeberger K."/>
            <person name="Spophaly S."/>
        </authorList>
    </citation>
    <scope>NUCLEOTIDE SEQUENCE [LARGE SCALE GENOMIC DNA]</scope>
    <source>
        <strain evidence="1">PruArmRojPasFocal</strain>
    </source>
</reference>
<evidence type="ECO:0000313" key="1">
    <source>
        <dbReference type="EMBL" id="CAB4289349.1"/>
    </source>
</evidence>
<evidence type="ECO:0000313" key="2">
    <source>
        <dbReference type="Proteomes" id="UP000507222"/>
    </source>
</evidence>
<protein>
    <submittedName>
        <fullName evidence="1">Uncharacterized protein</fullName>
    </submittedName>
</protein>
<proteinExistence type="predicted"/>